<dbReference type="Proteomes" id="UP000006727">
    <property type="component" value="Chromosome 1"/>
</dbReference>
<keyword evidence="2 6" id="KW-0812">Transmembrane</keyword>
<feature type="transmembrane region" description="Helical" evidence="6">
    <location>
        <begin position="167"/>
        <end position="193"/>
    </location>
</feature>
<feature type="transmembrane region" description="Helical" evidence="6">
    <location>
        <begin position="79"/>
        <end position="101"/>
    </location>
</feature>
<dbReference type="EnsemblPlants" id="Pp3c1_20320V3.1">
    <property type="protein sequence ID" value="Pp3c1_20320V3.1"/>
    <property type="gene ID" value="Pp3c1_20320"/>
</dbReference>
<dbReference type="AlphaFoldDB" id="A0A2K1L8U5"/>
<feature type="transmembrane region" description="Helical" evidence="6">
    <location>
        <begin position="205"/>
        <end position="227"/>
    </location>
</feature>
<protein>
    <submittedName>
        <fullName evidence="7 8">Uncharacterized protein</fullName>
    </submittedName>
</protein>
<dbReference type="STRING" id="3218.A0A2K1L8U5"/>
<keyword evidence="3 6" id="KW-1133">Transmembrane helix</keyword>
<evidence type="ECO:0000256" key="5">
    <source>
        <dbReference type="SAM" id="MobiDB-lite"/>
    </source>
</evidence>
<sequence>MAGGDVKALAGGCTLGSSVIATWHIYKHLCNYTEPMYQRYTVRIIFMIHVYGLMSYLALVRPREAIYFSSLCGIYEAWVIYNFTSLCIAFIGGPGAVATSLHGRYLKPSWHLMTCCCDAIPLDGVFIRRCKRGVLQFVILKPLLVAATLMLYESDLYEDGSFSTTNGYLYITIVYTFSYTLALAALLLFYVACKSMLQPFQPLPKFLIIKSVVFLTYWQSVIIALLASGDIIKTAQDALDVQNITICIEMLFAAVGHLYAFPYKVYADSNINGGGSLTYSILHALSFSDLVYDTMHQFAPTYQEYVLYSNGSEEAPQRHRVPMLIPMGLGQEMDQVVRNNSMTQILSFGEPEGAKTNIVGVLDTERQSIPAGDRSPPTYSQMLADVADDYRASGSTTKPSSGSNSFSDNDFNPRGGIIPRLDSRGAALPDHNIPAAGSGKNLFRHSSTWDSQAMDSRRESAVEEEITELTKLTERRASEHGPLVDTIDVRGENEEFSEGFIQR</sequence>
<dbReference type="OMA" id="CEQRYII"/>
<dbReference type="EMBL" id="ABEU02000001">
    <property type="protein sequence ID" value="PNR62459.1"/>
    <property type="molecule type" value="Genomic_DNA"/>
</dbReference>
<name>A0A2K1L8U5_PHYPA</name>
<evidence type="ECO:0000256" key="3">
    <source>
        <dbReference type="ARBA" id="ARBA00022989"/>
    </source>
</evidence>
<feature type="compositionally biased region" description="Polar residues" evidence="5">
    <location>
        <begin position="444"/>
        <end position="454"/>
    </location>
</feature>
<dbReference type="InterPro" id="IPR005178">
    <property type="entry name" value="Ostalpha/TMEM184C"/>
</dbReference>
<dbReference type="Gramene" id="Pp3c1_20320V3.1">
    <property type="protein sequence ID" value="Pp3c1_20320V3.1"/>
    <property type="gene ID" value="Pp3c1_20320"/>
</dbReference>
<reference evidence="7 9" key="1">
    <citation type="journal article" date="2008" name="Science">
        <title>The Physcomitrella genome reveals evolutionary insights into the conquest of land by plants.</title>
        <authorList>
            <person name="Rensing S."/>
            <person name="Lang D."/>
            <person name="Zimmer A."/>
            <person name="Terry A."/>
            <person name="Salamov A."/>
            <person name="Shapiro H."/>
            <person name="Nishiyama T."/>
            <person name="Perroud P.-F."/>
            <person name="Lindquist E."/>
            <person name="Kamisugi Y."/>
            <person name="Tanahashi T."/>
            <person name="Sakakibara K."/>
            <person name="Fujita T."/>
            <person name="Oishi K."/>
            <person name="Shin-I T."/>
            <person name="Kuroki Y."/>
            <person name="Toyoda A."/>
            <person name="Suzuki Y."/>
            <person name="Hashimoto A."/>
            <person name="Yamaguchi K."/>
            <person name="Sugano A."/>
            <person name="Kohara Y."/>
            <person name="Fujiyama A."/>
            <person name="Anterola A."/>
            <person name="Aoki S."/>
            <person name="Ashton N."/>
            <person name="Barbazuk W.B."/>
            <person name="Barker E."/>
            <person name="Bennetzen J."/>
            <person name="Bezanilla M."/>
            <person name="Blankenship R."/>
            <person name="Cho S.H."/>
            <person name="Dutcher S."/>
            <person name="Estelle M."/>
            <person name="Fawcett J.A."/>
            <person name="Gundlach H."/>
            <person name="Hanada K."/>
            <person name="Heyl A."/>
            <person name="Hicks K.A."/>
            <person name="Hugh J."/>
            <person name="Lohr M."/>
            <person name="Mayer K."/>
            <person name="Melkozernov A."/>
            <person name="Murata T."/>
            <person name="Nelson D."/>
            <person name="Pils B."/>
            <person name="Prigge M."/>
            <person name="Reiss B."/>
            <person name="Renner T."/>
            <person name="Rombauts S."/>
            <person name="Rushton P."/>
            <person name="Sanderfoot A."/>
            <person name="Schween G."/>
            <person name="Shiu S.-H."/>
            <person name="Stueber K."/>
            <person name="Theodoulou F.L."/>
            <person name="Tu H."/>
            <person name="Van de Peer Y."/>
            <person name="Verrier P.J."/>
            <person name="Waters E."/>
            <person name="Wood A."/>
            <person name="Yang L."/>
            <person name="Cove D."/>
            <person name="Cuming A."/>
            <person name="Hasebe M."/>
            <person name="Lucas S."/>
            <person name="Mishler D.B."/>
            <person name="Reski R."/>
            <person name="Grigoriev I."/>
            <person name="Quatrano R.S."/>
            <person name="Boore J.L."/>
        </authorList>
    </citation>
    <scope>NUCLEOTIDE SEQUENCE [LARGE SCALE GENOMIC DNA]</scope>
    <source>
        <strain evidence="8 9">cv. Gransden 2004</strain>
    </source>
</reference>
<evidence type="ECO:0000313" key="8">
    <source>
        <dbReference type="EnsemblPlants" id="Pp3c1_20320V3.1"/>
    </source>
</evidence>
<evidence type="ECO:0000256" key="2">
    <source>
        <dbReference type="ARBA" id="ARBA00022692"/>
    </source>
</evidence>
<gene>
    <name evidence="8" type="primary">LOC112283643</name>
    <name evidence="7" type="ORF">PHYPA_000883</name>
</gene>
<dbReference type="GeneID" id="112283643"/>
<dbReference type="PaxDb" id="3218-PP1S43_235V6.1"/>
<dbReference type="GO" id="GO:0022857">
    <property type="term" value="F:transmembrane transporter activity"/>
    <property type="evidence" value="ECO:0000318"/>
    <property type="project" value="GO_Central"/>
</dbReference>
<dbReference type="Pfam" id="PF03619">
    <property type="entry name" value="Solute_trans_a"/>
    <property type="match status" value="1"/>
</dbReference>
<comment type="subcellular location">
    <subcellularLocation>
        <location evidence="1">Membrane</location>
        <topology evidence="1">Multi-pass membrane protein</topology>
    </subcellularLocation>
</comment>
<evidence type="ECO:0000256" key="1">
    <source>
        <dbReference type="ARBA" id="ARBA00004141"/>
    </source>
</evidence>
<keyword evidence="9" id="KW-1185">Reference proteome</keyword>
<dbReference type="OrthoDB" id="5348404at2759"/>
<organism evidence="7">
    <name type="scientific">Physcomitrium patens</name>
    <name type="common">Spreading-leaved earth moss</name>
    <name type="synonym">Physcomitrella patens</name>
    <dbReference type="NCBI Taxonomy" id="3218"/>
    <lineage>
        <taxon>Eukaryota</taxon>
        <taxon>Viridiplantae</taxon>
        <taxon>Streptophyta</taxon>
        <taxon>Embryophyta</taxon>
        <taxon>Bryophyta</taxon>
        <taxon>Bryophytina</taxon>
        <taxon>Bryopsida</taxon>
        <taxon>Funariidae</taxon>
        <taxon>Funariales</taxon>
        <taxon>Funariaceae</taxon>
        <taxon>Physcomitrium</taxon>
    </lineage>
</organism>
<evidence type="ECO:0000256" key="6">
    <source>
        <dbReference type="SAM" id="Phobius"/>
    </source>
</evidence>
<feature type="region of interest" description="Disordered" evidence="5">
    <location>
        <begin position="391"/>
        <end position="465"/>
    </location>
</feature>
<feature type="compositionally biased region" description="Low complexity" evidence="5">
    <location>
        <begin position="400"/>
        <end position="412"/>
    </location>
</feature>
<dbReference type="SMART" id="SM01417">
    <property type="entry name" value="Solute_trans_a"/>
    <property type="match status" value="1"/>
</dbReference>
<accession>A0A2K1L8U5</accession>
<reference evidence="7 9" key="2">
    <citation type="journal article" date="2018" name="Plant J.">
        <title>The Physcomitrella patens chromosome-scale assembly reveals moss genome structure and evolution.</title>
        <authorList>
            <person name="Lang D."/>
            <person name="Ullrich K.K."/>
            <person name="Murat F."/>
            <person name="Fuchs J."/>
            <person name="Jenkins J."/>
            <person name="Haas F.B."/>
            <person name="Piednoel M."/>
            <person name="Gundlach H."/>
            <person name="Van Bel M."/>
            <person name="Meyberg R."/>
            <person name="Vives C."/>
            <person name="Morata J."/>
            <person name="Symeonidi A."/>
            <person name="Hiss M."/>
            <person name="Muchero W."/>
            <person name="Kamisugi Y."/>
            <person name="Saleh O."/>
            <person name="Blanc G."/>
            <person name="Decker E.L."/>
            <person name="van Gessel N."/>
            <person name="Grimwood J."/>
            <person name="Hayes R.D."/>
            <person name="Graham S.W."/>
            <person name="Gunter L.E."/>
            <person name="McDaniel S.F."/>
            <person name="Hoernstein S.N.W."/>
            <person name="Larsson A."/>
            <person name="Li F.W."/>
            <person name="Perroud P.F."/>
            <person name="Phillips J."/>
            <person name="Ranjan P."/>
            <person name="Rokshar D.S."/>
            <person name="Rothfels C.J."/>
            <person name="Schneider L."/>
            <person name="Shu S."/>
            <person name="Stevenson D.W."/>
            <person name="Thummler F."/>
            <person name="Tillich M."/>
            <person name="Villarreal Aguilar J.C."/>
            <person name="Widiez T."/>
            <person name="Wong G.K."/>
            <person name="Wymore A."/>
            <person name="Zhang Y."/>
            <person name="Zimmer A.D."/>
            <person name="Quatrano R.S."/>
            <person name="Mayer K.F.X."/>
            <person name="Goodstein D."/>
            <person name="Casacuberta J.M."/>
            <person name="Vandepoele K."/>
            <person name="Reski R."/>
            <person name="Cuming A.C."/>
            <person name="Tuskan G.A."/>
            <person name="Maumus F."/>
            <person name="Salse J."/>
            <person name="Schmutz J."/>
            <person name="Rensing S.A."/>
        </authorList>
    </citation>
    <scope>NUCLEOTIDE SEQUENCE [LARGE SCALE GENOMIC DNA]</scope>
    <source>
        <strain evidence="8 9">cv. Gransden 2004</strain>
    </source>
</reference>
<feature type="transmembrane region" description="Helical" evidence="6">
    <location>
        <begin position="40"/>
        <end position="59"/>
    </location>
</feature>
<dbReference type="GO" id="GO:0016020">
    <property type="term" value="C:membrane"/>
    <property type="evidence" value="ECO:0000318"/>
    <property type="project" value="GO_Central"/>
</dbReference>
<feature type="transmembrane region" description="Helical" evidence="6">
    <location>
        <begin position="134"/>
        <end position="152"/>
    </location>
</feature>
<reference evidence="8" key="3">
    <citation type="submission" date="2020-12" db="UniProtKB">
        <authorList>
            <consortium name="EnsemblPlants"/>
        </authorList>
    </citation>
    <scope>IDENTIFICATION</scope>
</reference>
<dbReference type="RefSeq" id="XP_024378468.1">
    <property type="nucleotide sequence ID" value="XM_024522700.2"/>
</dbReference>
<keyword evidence="4 6" id="KW-0472">Membrane</keyword>
<proteinExistence type="predicted"/>
<evidence type="ECO:0000313" key="9">
    <source>
        <dbReference type="Proteomes" id="UP000006727"/>
    </source>
</evidence>
<evidence type="ECO:0000256" key="4">
    <source>
        <dbReference type="ARBA" id="ARBA00023136"/>
    </source>
</evidence>
<dbReference type="PANTHER" id="PTHR23423">
    <property type="entry name" value="ORGANIC SOLUTE TRANSPORTER-RELATED"/>
    <property type="match status" value="1"/>
</dbReference>
<evidence type="ECO:0000313" key="7">
    <source>
        <dbReference type="EMBL" id="PNR62459.1"/>
    </source>
</evidence>